<accession>A0A166EEW8</accession>
<dbReference type="Proteomes" id="UP000076798">
    <property type="component" value="Unassembled WGS sequence"/>
</dbReference>
<feature type="region of interest" description="Disordered" evidence="1">
    <location>
        <begin position="1"/>
        <end position="40"/>
    </location>
</feature>
<evidence type="ECO:0000313" key="2">
    <source>
        <dbReference type="EMBL" id="KZT39519.1"/>
    </source>
</evidence>
<proteinExistence type="predicted"/>
<evidence type="ECO:0000313" key="3">
    <source>
        <dbReference type="Proteomes" id="UP000076798"/>
    </source>
</evidence>
<gene>
    <name evidence="2" type="ORF">SISSUDRAFT_1128020</name>
</gene>
<dbReference type="AlphaFoldDB" id="A0A166EEW8"/>
<evidence type="ECO:0000256" key="1">
    <source>
        <dbReference type="SAM" id="MobiDB-lite"/>
    </source>
</evidence>
<feature type="compositionally biased region" description="Basic residues" evidence="1">
    <location>
        <begin position="1"/>
        <end position="11"/>
    </location>
</feature>
<name>A0A166EEW8_9AGAM</name>
<reference evidence="2 3" key="1">
    <citation type="journal article" date="2016" name="Mol. Biol. Evol.">
        <title>Comparative Genomics of Early-Diverging Mushroom-Forming Fungi Provides Insights into the Origins of Lignocellulose Decay Capabilities.</title>
        <authorList>
            <person name="Nagy L.G."/>
            <person name="Riley R."/>
            <person name="Tritt A."/>
            <person name="Adam C."/>
            <person name="Daum C."/>
            <person name="Floudas D."/>
            <person name="Sun H."/>
            <person name="Yadav J.S."/>
            <person name="Pangilinan J."/>
            <person name="Larsson K.H."/>
            <person name="Matsuura K."/>
            <person name="Barry K."/>
            <person name="Labutti K."/>
            <person name="Kuo R."/>
            <person name="Ohm R.A."/>
            <person name="Bhattacharya S.S."/>
            <person name="Shirouzu T."/>
            <person name="Yoshinaga Y."/>
            <person name="Martin F.M."/>
            <person name="Grigoriev I.V."/>
            <person name="Hibbett D.S."/>
        </authorList>
    </citation>
    <scope>NUCLEOTIDE SEQUENCE [LARGE SCALE GENOMIC DNA]</scope>
    <source>
        <strain evidence="2 3">HHB10207 ss-3</strain>
    </source>
</reference>
<dbReference type="EMBL" id="KV428045">
    <property type="protein sequence ID" value="KZT39519.1"/>
    <property type="molecule type" value="Genomic_DNA"/>
</dbReference>
<keyword evidence="3" id="KW-1185">Reference proteome</keyword>
<organism evidence="2 3">
    <name type="scientific">Sistotremastrum suecicum HHB10207 ss-3</name>
    <dbReference type="NCBI Taxonomy" id="1314776"/>
    <lineage>
        <taxon>Eukaryota</taxon>
        <taxon>Fungi</taxon>
        <taxon>Dikarya</taxon>
        <taxon>Basidiomycota</taxon>
        <taxon>Agaricomycotina</taxon>
        <taxon>Agaricomycetes</taxon>
        <taxon>Sistotremastrales</taxon>
        <taxon>Sistotremastraceae</taxon>
        <taxon>Sistotremastrum</taxon>
    </lineage>
</organism>
<sequence>MGRPRAKKAKTLRQATNHDKSSPPDATVSETSMSRDYNPPLPQEIVAMIVRAVADGFDEDEEDQAGQIRRQMCILARSSRQLQVEAERRLYRTVKFTVGEINAQKLAAILRRPTIPSCWLRPKSSHRKLWGCAASRKNT</sequence>
<protein>
    <submittedName>
        <fullName evidence="2">Uncharacterized protein</fullName>
    </submittedName>
</protein>